<feature type="compositionally biased region" description="Basic and acidic residues" evidence="1">
    <location>
        <begin position="30"/>
        <end position="46"/>
    </location>
</feature>
<protein>
    <submittedName>
        <fullName evidence="2">12313_t:CDS:1</fullName>
    </submittedName>
</protein>
<accession>A0A9N9P5V8</accession>
<gene>
    <name evidence="2" type="ORF">RFULGI_LOCUS16905</name>
</gene>
<feature type="non-terminal residue" evidence="2">
    <location>
        <position position="64"/>
    </location>
</feature>
<evidence type="ECO:0000313" key="2">
    <source>
        <dbReference type="EMBL" id="CAG8792676.1"/>
    </source>
</evidence>
<sequence length="64" mass="7229">KRPLYLINKLAIKNQIILEEKSGYTNNKASDNKAPDNEIPDNKAPDNETSDNKAPNNKVFDNDE</sequence>
<reference evidence="2" key="1">
    <citation type="submission" date="2021-06" db="EMBL/GenBank/DDBJ databases">
        <authorList>
            <person name="Kallberg Y."/>
            <person name="Tangrot J."/>
            <person name="Rosling A."/>
        </authorList>
    </citation>
    <scope>NUCLEOTIDE SEQUENCE</scope>
    <source>
        <strain evidence="2">IN212</strain>
    </source>
</reference>
<feature type="non-terminal residue" evidence="2">
    <location>
        <position position="1"/>
    </location>
</feature>
<comment type="caution">
    <text evidence="2">The sequence shown here is derived from an EMBL/GenBank/DDBJ whole genome shotgun (WGS) entry which is preliminary data.</text>
</comment>
<dbReference type="AlphaFoldDB" id="A0A9N9P5V8"/>
<organism evidence="2 3">
    <name type="scientific">Racocetra fulgida</name>
    <dbReference type="NCBI Taxonomy" id="60492"/>
    <lineage>
        <taxon>Eukaryota</taxon>
        <taxon>Fungi</taxon>
        <taxon>Fungi incertae sedis</taxon>
        <taxon>Mucoromycota</taxon>
        <taxon>Glomeromycotina</taxon>
        <taxon>Glomeromycetes</taxon>
        <taxon>Diversisporales</taxon>
        <taxon>Gigasporaceae</taxon>
        <taxon>Racocetra</taxon>
    </lineage>
</organism>
<name>A0A9N9P5V8_9GLOM</name>
<dbReference type="Proteomes" id="UP000789396">
    <property type="component" value="Unassembled WGS sequence"/>
</dbReference>
<evidence type="ECO:0000256" key="1">
    <source>
        <dbReference type="SAM" id="MobiDB-lite"/>
    </source>
</evidence>
<feature type="region of interest" description="Disordered" evidence="1">
    <location>
        <begin position="20"/>
        <end position="64"/>
    </location>
</feature>
<dbReference type="EMBL" id="CAJVPZ010062897">
    <property type="protein sequence ID" value="CAG8792676.1"/>
    <property type="molecule type" value="Genomic_DNA"/>
</dbReference>
<evidence type="ECO:0000313" key="3">
    <source>
        <dbReference type="Proteomes" id="UP000789396"/>
    </source>
</evidence>
<keyword evidence="3" id="KW-1185">Reference proteome</keyword>
<proteinExistence type="predicted"/>